<dbReference type="InterPro" id="IPR027417">
    <property type="entry name" value="P-loop_NTPase"/>
</dbReference>
<evidence type="ECO:0000256" key="2">
    <source>
        <dbReference type="ARBA" id="ARBA00022448"/>
    </source>
</evidence>
<gene>
    <name evidence="6" type="primary">yxlF_2</name>
    <name evidence="6" type="ORF">KCJAJFAP_01080</name>
</gene>
<proteinExistence type="inferred from homology"/>
<keyword evidence="2" id="KW-0813">Transport</keyword>
<keyword evidence="3" id="KW-0547">Nucleotide-binding</keyword>
<evidence type="ECO:0000256" key="1">
    <source>
        <dbReference type="ARBA" id="ARBA00005417"/>
    </source>
</evidence>
<dbReference type="PANTHER" id="PTHR43335">
    <property type="entry name" value="ABC TRANSPORTER, ATP-BINDING PROTEIN"/>
    <property type="match status" value="1"/>
</dbReference>
<sequence>MGNAISIKDLSKRYGKNWALSDISFDIDEGEVCALVGENGAGKSTLIDILLGLLKATKGSISFFGESGRTGLARARRNIGFVPDGCGAFLNLTGRENLISRCIEWGLPKSEVNRVLAAVGLENAADASVKQYSLGMKRRLDIGTALLGNPQLLIMDEPINGLDPVGVIEVRDLLLSLKDRRDKTVLISSHNLDELEKVATSFAFLHQGRLLVKEENSYKDRSLEKRFLDLIGEADNATSATD</sequence>
<dbReference type="InterPro" id="IPR003439">
    <property type="entry name" value="ABC_transporter-like_ATP-bd"/>
</dbReference>
<dbReference type="GO" id="GO:0005524">
    <property type="term" value="F:ATP binding"/>
    <property type="evidence" value="ECO:0007669"/>
    <property type="project" value="UniProtKB-KW"/>
</dbReference>
<keyword evidence="6" id="KW-0378">Hydrolase</keyword>
<organism evidence="6 7">
    <name type="scientific">Collinsella aerofaciens</name>
    <dbReference type="NCBI Taxonomy" id="74426"/>
    <lineage>
        <taxon>Bacteria</taxon>
        <taxon>Bacillati</taxon>
        <taxon>Actinomycetota</taxon>
        <taxon>Coriobacteriia</taxon>
        <taxon>Coriobacteriales</taxon>
        <taxon>Coriobacteriaceae</taxon>
        <taxon>Collinsella</taxon>
    </lineage>
</organism>
<dbReference type="EC" id="3.6.3.-" evidence="6"/>
<evidence type="ECO:0000259" key="5">
    <source>
        <dbReference type="PROSITE" id="PS50893"/>
    </source>
</evidence>
<protein>
    <submittedName>
        <fullName evidence="6">Putative ABC transporter ATP-binding protein YxlF</fullName>
        <ecNumber evidence="6">3.6.3.-</ecNumber>
    </submittedName>
</protein>
<dbReference type="Pfam" id="PF00005">
    <property type="entry name" value="ABC_tran"/>
    <property type="match status" value="1"/>
</dbReference>
<comment type="similarity">
    <text evidence="1">Belongs to the ABC transporter superfamily.</text>
</comment>
<dbReference type="EMBL" id="CABWIE010000036">
    <property type="protein sequence ID" value="VWM02168.1"/>
    <property type="molecule type" value="Genomic_DNA"/>
</dbReference>
<dbReference type="AlphaFoldDB" id="A0A5K1JDJ3"/>
<dbReference type="Proteomes" id="UP000361836">
    <property type="component" value="Unassembled WGS sequence"/>
</dbReference>
<accession>A0A5K1JDJ3</accession>
<dbReference type="RefSeq" id="WP_152077150.1">
    <property type="nucleotide sequence ID" value="NZ_CAAKNU010000054.1"/>
</dbReference>
<dbReference type="InterPro" id="IPR003593">
    <property type="entry name" value="AAA+_ATPase"/>
</dbReference>
<evidence type="ECO:0000313" key="7">
    <source>
        <dbReference type="Proteomes" id="UP000361836"/>
    </source>
</evidence>
<evidence type="ECO:0000256" key="4">
    <source>
        <dbReference type="ARBA" id="ARBA00022840"/>
    </source>
</evidence>
<dbReference type="PROSITE" id="PS00211">
    <property type="entry name" value="ABC_TRANSPORTER_1"/>
    <property type="match status" value="1"/>
</dbReference>
<name>A0A5K1JDJ3_9ACTN</name>
<keyword evidence="4 6" id="KW-0067">ATP-binding</keyword>
<reference evidence="6 7" key="1">
    <citation type="submission" date="2019-10" db="EMBL/GenBank/DDBJ databases">
        <authorList>
            <person name="Wolf R A."/>
        </authorList>
    </citation>
    <scope>NUCLEOTIDE SEQUENCE [LARGE SCALE GENOMIC DNA]</scope>
    <source>
        <strain evidence="6">Collinsella_aerofaciens_MC2</strain>
    </source>
</reference>
<dbReference type="Gene3D" id="3.40.50.300">
    <property type="entry name" value="P-loop containing nucleotide triphosphate hydrolases"/>
    <property type="match status" value="1"/>
</dbReference>
<dbReference type="SUPFAM" id="SSF52540">
    <property type="entry name" value="P-loop containing nucleoside triphosphate hydrolases"/>
    <property type="match status" value="1"/>
</dbReference>
<dbReference type="SMART" id="SM00382">
    <property type="entry name" value="AAA"/>
    <property type="match status" value="1"/>
</dbReference>
<dbReference type="PROSITE" id="PS50893">
    <property type="entry name" value="ABC_TRANSPORTER_2"/>
    <property type="match status" value="1"/>
</dbReference>
<dbReference type="GO" id="GO:0016887">
    <property type="term" value="F:ATP hydrolysis activity"/>
    <property type="evidence" value="ECO:0007669"/>
    <property type="project" value="InterPro"/>
</dbReference>
<dbReference type="InterPro" id="IPR017871">
    <property type="entry name" value="ABC_transporter-like_CS"/>
</dbReference>
<keyword evidence="7" id="KW-1185">Reference proteome</keyword>
<feature type="domain" description="ABC transporter" evidence="5">
    <location>
        <begin position="5"/>
        <end position="232"/>
    </location>
</feature>
<evidence type="ECO:0000256" key="3">
    <source>
        <dbReference type="ARBA" id="ARBA00022741"/>
    </source>
</evidence>
<evidence type="ECO:0000313" key="6">
    <source>
        <dbReference type="EMBL" id="VWM02168.1"/>
    </source>
</evidence>